<feature type="region of interest" description="Disordered" evidence="4">
    <location>
        <begin position="294"/>
        <end position="322"/>
    </location>
</feature>
<evidence type="ECO:0000313" key="6">
    <source>
        <dbReference type="EMBL" id="QLH77341.1"/>
    </source>
</evidence>
<dbReference type="AlphaFoldDB" id="A0A7D5P2B8"/>
<keyword evidence="2 6" id="KW-0378">Hydrolase</keyword>
<dbReference type="Proteomes" id="UP000509667">
    <property type="component" value="Chromosome"/>
</dbReference>
<accession>A0A7D5P2B8</accession>
<dbReference type="Pfam" id="PF17851">
    <property type="entry name" value="GH43_C2"/>
    <property type="match status" value="1"/>
</dbReference>
<dbReference type="OrthoDB" id="284300at2157"/>
<dbReference type="Pfam" id="PF04616">
    <property type="entry name" value="Glyco_hydro_43"/>
    <property type="match status" value="1"/>
</dbReference>
<dbReference type="PANTHER" id="PTHR42812">
    <property type="entry name" value="BETA-XYLOSIDASE"/>
    <property type="match status" value="1"/>
</dbReference>
<protein>
    <submittedName>
        <fullName evidence="6">Glycoside hydrolase family 43 protein</fullName>
    </submittedName>
</protein>
<evidence type="ECO:0000256" key="3">
    <source>
        <dbReference type="ARBA" id="ARBA00023295"/>
    </source>
</evidence>
<dbReference type="EMBL" id="CP058910">
    <property type="protein sequence ID" value="QLH77341.1"/>
    <property type="molecule type" value="Genomic_DNA"/>
</dbReference>
<dbReference type="Gene3D" id="2.60.120.200">
    <property type="match status" value="1"/>
</dbReference>
<proteinExistence type="inferred from homology"/>
<dbReference type="SUPFAM" id="SSF49899">
    <property type="entry name" value="Concanavalin A-like lectins/glucanases"/>
    <property type="match status" value="1"/>
</dbReference>
<dbReference type="InterPro" id="IPR013320">
    <property type="entry name" value="ConA-like_dom_sf"/>
</dbReference>
<dbReference type="PANTHER" id="PTHR42812:SF12">
    <property type="entry name" value="BETA-XYLOSIDASE-RELATED"/>
    <property type="match status" value="1"/>
</dbReference>
<dbReference type="InterPro" id="IPR006710">
    <property type="entry name" value="Glyco_hydro_43"/>
</dbReference>
<dbReference type="KEGG" id="hrr:HZS55_08565"/>
<reference evidence="6 7" key="1">
    <citation type="submission" date="2020-07" db="EMBL/GenBank/DDBJ databases">
        <title>Halosimplex pelagicum sp. nov. and Halosimplex rubrum sp. nov., isolated from salted brown alga Laminaria, and emended description of the genus Halosimplex.</title>
        <authorList>
            <person name="Cui H."/>
        </authorList>
    </citation>
    <scope>NUCLEOTIDE SEQUENCE [LARGE SCALE GENOMIC DNA]</scope>
    <source>
        <strain evidence="6 7">R27</strain>
    </source>
</reference>
<dbReference type="InterPro" id="IPR041542">
    <property type="entry name" value="GH43_C2"/>
</dbReference>
<dbReference type="RefSeq" id="WP_179911270.1">
    <property type="nucleotide sequence ID" value="NZ_CP058910.1"/>
</dbReference>
<dbReference type="InterPro" id="IPR051795">
    <property type="entry name" value="Glycosyl_Hydrlase_43"/>
</dbReference>
<dbReference type="GO" id="GO:0005975">
    <property type="term" value="P:carbohydrate metabolic process"/>
    <property type="evidence" value="ECO:0007669"/>
    <property type="project" value="InterPro"/>
</dbReference>
<gene>
    <name evidence="6" type="ORF">HZS55_08565</name>
</gene>
<keyword evidence="7" id="KW-1185">Reference proteome</keyword>
<organism evidence="6 7">
    <name type="scientific">Halosimplex rubrum</name>
    <dbReference type="NCBI Taxonomy" id="869889"/>
    <lineage>
        <taxon>Archaea</taxon>
        <taxon>Methanobacteriati</taxon>
        <taxon>Methanobacteriota</taxon>
        <taxon>Stenosarchaea group</taxon>
        <taxon>Halobacteria</taxon>
        <taxon>Halobacteriales</taxon>
        <taxon>Haloarculaceae</taxon>
        <taxon>Halosimplex</taxon>
    </lineage>
</organism>
<evidence type="ECO:0000256" key="1">
    <source>
        <dbReference type="ARBA" id="ARBA00009865"/>
    </source>
</evidence>
<evidence type="ECO:0000313" key="7">
    <source>
        <dbReference type="Proteomes" id="UP000509667"/>
    </source>
</evidence>
<evidence type="ECO:0000259" key="5">
    <source>
        <dbReference type="Pfam" id="PF17851"/>
    </source>
</evidence>
<dbReference type="InterPro" id="IPR023296">
    <property type="entry name" value="Glyco_hydro_beta-prop_sf"/>
</dbReference>
<evidence type="ECO:0000256" key="4">
    <source>
        <dbReference type="SAM" id="MobiDB-lite"/>
    </source>
</evidence>
<sequence length="519" mass="56123">MPSNPVLPGFHPDPSVCRVGETFYLTTSSFEYFPGLPLYRSENLADWEPIGHALTRESQLDTRDARASGGIFAPTLREHEGTVYLTSTNTSGGGHFVVTADDPAGEWSDPTYVDAPGIDPDLFWDGDACYFTYFTTDDDRRVEQAEIDLETGELGEGYTVWTGHEDPNAEAPHLYERDGTYYLVVAEGGTSTGHSVMVGRSDDPTGPFEPHPENPILTHRRDFHHDVHAAGHADFVTDADGNWWLVCLGTRPRGGFPGWHHLGRETFLAPVAWEGGWPVVAGEALPTEIDGAALPGDGGAATTESAGRSGPAPVEHTDTDFSEGRGHEFLYRRTPDRDRYAFTDGGLVLRGGPESLDERGTTLLCRRQTNFDCRIRADLAFDPDPGEEAGLALVMDEQHHYEVGVVPADDGDGDRGDTGDGDADRAEAVVRLTIGDATDVLAREPVDERVSLGVDATAESYEFRVDGEVVADARPKYLATEVAGGFTGVVVGPYAVADGGPAAATPARVERFRYEPADR</sequence>
<dbReference type="GeneID" id="56077910"/>
<keyword evidence="3" id="KW-0326">Glycosidase</keyword>
<name>A0A7D5P2B8_9EURY</name>
<dbReference type="CDD" id="cd18617">
    <property type="entry name" value="GH43_XynB-like"/>
    <property type="match status" value="1"/>
</dbReference>
<evidence type="ECO:0000256" key="2">
    <source>
        <dbReference type="ARBA" id="ARBA00022801"/>
    </source>
</evidence>
<dbReference type="SUPFAM" id="SSF75005">
    <property type="entry name" value="Arabinanase/levansucrase/invertase"/>
    <property type="match status" value="1"/>
</dbReference>
<feature type="domain" description="Beta-xylosidase C-terminal Concanavalin A-like" evidence="5">
    <location>
        <begin position="325"/>
        <end position="515"/>
    </location>
</feature>
<dbReference type="Gene3D" id="2.115.10.20">
    <property type="entry name" value="Glycosyl hydrolase domain, family 43"/>
    <property type="match status" value="1"/>
</dbReference>
<comment type="similarity">
    <text evidence="1">Belongs to the glycosyl hydrolase 43 family.</text>
</comment>
<dbReference type="GO" id="GO:0004553">
    <property type="term" value="F:hydrolase activity, hydrolyzing O-glycosyl compounds"/>
    <property type="evidence" value="ECO:0007669"/>
    <property type="project" value="InterPro"/>
</dbReference>